<evidence type="ECO:0000256" key="1">
    <source>
        <dbReference type="SAM" id="MobiDB-lite"/>
    </source>
</evidence>
<gene>
    <name evidence="2" type="ORF">METHB2_50059</name>
</gene>
<evidence type="ECO:0000313" key="3">
    <source>
        <dbReference type="Proteomes" id="UP000494216"/>
    </source>
</evidence>
<dbReference type="Proteomes" id="UP000494216">
    <property type="component" value="Unassembled WGS sequence"/>
</dbReference>
<organism evidence="2 3">
    <name type="scientific">Candidatus Methylobacter favarea</name>
    <dbReference type="NCBI Taxonomy" id="2707345"/>
    <lineage>
        <taxon>Bacteria</taxon>
        <taxon>Pseudomonadati</taxon>
        <taxon>Pseudomonadota</taxon>
        <taxon>Gammaproteobacteria</taxon>
        <taxon>Methylococcales</taxon>
        <taxon>Methylococcaceae</taxon>
        <taxon>Methylobacter</taxon>
    </lineage>
</organism>
<dbReference type="RefSeq" id="WP_174626617.1">
    <property type="nucleotide sequence ID" value="NZ_CADCXN010000080.1"/>
</dbReference>
<keyword evidence="3" id="KW-1185">Reference proteome</keyword>
<dbReference type="EMBL" id="CADCXN010000080">
    <property type="protein sequence ID" value="CAA9891788.1"/>
    <property type="molecule type" value="Genomic_DNA"/>
</dbReference>
<accession>A0A8S0WK82</accession>
<sequence length="75" mass="8616">MKATNEYREKLMAELVEQSARIDLLIAKSRQAADMKLNIDHELEEWRAKQRDTTKKLKELEEPSGSAWENIGDGG</sequence>
<name>A0A8S0WK82_9GAMM</name>
<reference evidence="2 3" key="1">
    <citation type="submission" date="2020-02" db="EMBL/GenBank/DDBJ databases">
        <authorList>
            <person name="Hogendoorn C."/>
        </authorList>
    </citation>
    <scope>NUCLEOTIDE SEQUENCE [LARGE SCALE GENOMIC DNA]</scope>
    <source>
        <strain evidence="2">METHB21</strain>
    </source>
</reference>
<protein>
    <submittedName>
        <fullName evidence="2">Uncharacterized protein</fullName>
    </submittedName>
</protein>
<feature type="region of interest" description="Disordered" evidence="1">
    <location>
        <begin position="55"/>
        <end position="75"/>
    </location>
</feature>
<comment type="caution">
    <text evidence="2">The sequence shown here is derived from an EMBL/GenBank/DDBJ whole genome shotgun (WGS) entry which is preliminary data.</text>
</comment>
<dbReference type="AlphaFoldDB" id="A0A8S0WK82"/>
<evidence type="ECO:0000313" key="2">
    <source>
        <dbReference type="EMBL" id="CAA9891788.1"/>
    </source>
</evidence>
<proteinExistence type="predicted"/>